<dbReference type="AlphaFoldDB" id="A0A0U2Z6M3"/>
<name>A0A0U2Z6M3_9ALTE</name>
<evidence type="ECO:0000313" key="1">
    <source>
        <dbReference type="EMBL" id="ALS98563.1"/>
    </source>
</evidence>
<proteinExistence type="predicted"/>
<dbReference type="KEGG" id="lal:AT746_10000"/>
<dbReference type="Proteomes" id="UP000068447">
    <property type="component" value="Chromosome"/>
</dbReference>
<dbReference type="STRING" id="1526571.AT746_10000"/>
<protein>
    <submittedName>
        <fullName evidence="1">Uncharacterized protein</fullName>
    </submittedName>
</protein>
<organism evidence="1 2">
    <name type="scientific">Lacimicrobium alkaliphilum</name>
    <dbReference type="NCBI Taxonomy" id="1526571"/>
    <lineage>
        <taxon>Bacteria</taxon>
        <taxon>Pseudomonadati</taxon>
        <taxon>Pseudomonadota</taxon>
        <taxon>Gammaproteobacteria</taxon>
        <taxon>Alteromonadales</taxon>
        <taxon>Alteromonadaceae</taxon>
        <taxon>Lacimicrobium</taxon>
    </lineage>
</organism>
<reference evidence="1 2" key="1">
    <citation type="submission" date="2015-12" db="EMBL/GenBank/DDBJ databases">
        <title>Complete genome of Lacimicrobium alkaliphilum KCTC 32984.</title>
        <authorList>
            <person name="Kim S.-G."/>
            <person name="Lee Y.-J."/>
        </authorList>
    </citation>
    <scope>NUCLEOTIDE SEQUENCE [LARGE SCALE GENOMIC DNA]</scope>
    <source>
        <strain evidence="1 2">YelD216</strain>
    </source>
</reference>
<dbReference type="EMBL" id="CP013650">
    <property type="protein sequence ID" value="ALS98563.1"/>
    <property type="molecule type" value="Genomic_DNA"/>
</dbReference>
<sequence>MQSIHLDFEYNGSLNKAASQGHGAAFALLLAMLQENQLDRPQLAERPADNEQKQALFDKAPDIPLKPEPQHWEFEARHADYIHQQQLVSARLWHCLHPAPLSVFNDSKRLDDEIIENTSWYCREKLKGRNLQPLQVDETGLLDVIEKARDYQAA</sequence>
<gene>
    <name evidence="1" type="ORF">AT746_10000</name>
</gene>
<dbReference type="RefSeq" id="WP_062479897.1">
    <property type="nucleotide sequence ID" value="NZ_CP013650.1"/>
</dbReference>
<accession>A0A0U2Z6M3</accession>
<evidence type="ECO:0000313" key="2">
    <source>
        <dbReference type="Proteomes" id="UP000068447"/>
    </source>
</evidence>
<dbReference type="InterPro" id="IPR021879">
    <property type="entry name" value="VC2046_fam"/>
</dbReference>
<dbReference type="OrthoDB" id="6330693at2"/>
<dbReference type="Pfam" id="PF11993">
    <property type="entry name" value="VC2046"/>
    <property type="match status" value="1"/>
</dbReference>
<keyword evidence="2" id="KW-1185">Reference proteome</keyword>